<protein>
    <submittedName>
        <fullName evidence="2">Uncharacterized protein</fullName>
    </submittedName>
</protein>
<name>A0A9N9YIG0_9HYPO</name>
<evidence type="ECO:0000256" key="1">
    <source>
        <dbReference type="SAM" id="MobiDB-lite"/>
    </source>
</evidence>
<feature type="compositionally biased region" description="Polar residues" evidence="1">
    <location>
        <begin position="28"/>
        <end position="37"/>
    </location>
</feature>
<accession>A0A9N9YIG0</accession>
<keyword evidence="3" id="KW-1185">Reference proteome</keyword>
<dbReference type="OrthoDB" id="10591276at2759"/>
<feature type="region of interest" description="Disordered" evidence="1">
    <location>
        <begin position="81"/>
        <end position="108"/>
    </location>
</feature>
<organism evidence="2 3">
    <name type="scientific">Clonostachys rhizophaga</name>
    <dbReference type="NCBI Taxonomy" id="160324"/>
    <lineage>
        <taxon>Eukaryota</taxon>
        <taxon>Fungi</taxon>
        <taxon>Dikarya</taxon>
        <taxon>Ascomycota</taxon>
        <taxon>Pezizomycotina</taxon>
        <taxon>Sordariomycetes</taxon>
        <taxon>Hypocreomycetidae</taxon>
        <taxon>Hypocreales</taxon>
        <taxon>Bionectriaceae</taxon>
        <taxon>Clonostachys</taxon>
    </lineage>
</organism>
<sequence length="108" mass="12004">MAAISGAAEVVDDLDPEPPSSLEELPTCSKSAASLSDSARPRPRFGDCQRLFQAQPVLQTPTRKPAAGDYYYIWKEFERDESKTLQKRQAAISPADVEEDSEEEDNQE</sequence>
<evidence type="ECO:0000313" key="3">
    <source>
        <dbReference type="Proteomes" id="UP000696573"/>
    </source>
</evidence>
<feature type="region of interest" description="Disordered" evidence="1">
    <location>
        <begin position="1"/>
        <end position="44"/>
    </location>
</feature>
<dbReference type="Proteomes" id="UP000696573">
    <property type="component" value="Unassembled WGS sequence"/>
</dbReference>
<evidence type="ECO:0000313" key="2">
    <source>
        <dbReference type="EMBL" id="CAH0019135.1"/>
    </source>
</evidence>
<dbReference type="AlphaFoldDB" id="A0A9N9YIG0"/>
<comment type="caution">
    <text evidence="2">The sequence shown here is derived from an EMBL/GenBank/DDBJ whole genome shotgun (WGS) entry which is preliminary data.</text>
</comment>
<feature type="compositionally biased region" description="Acidic residues" evidence="1">
    <location>
        <begin position="96"/>
        <end position="108"/>
    </location>
</feature>
<reference evidence="2" key="1">
    <citation type="submission" date="2021-10" db="EMBL/GenBank/DDBJ databases">
        <authorList>
            <person name="Piombo E."/>
        </authorList>
    </citation>
    <scope>NUCLEOTIDE SEQUENCE</scope>
</reference>
<gene>
    <name evidence="2" type="ORF">CRHIZ90672A_00011459</name>
</gene>
<proteinExistence type="predicted"/>
<dbReference type="EMBL" id="CABFNQ020000551">
    <property type="protein sequence ID" value="CAH0019135.1"/>
    <property type="molecule type" value="Genomic_DNA"/>
</dbReference>